<keyword evidence="2" id="KW-1185">Reference proteome</keyword>
<accession>M1B6I4</accession>
<dbReference type="PANTHER" id="PTHR34427">
    <property type="entry name" value="DUF4283 DOMAIN PROTEIN"/>
    <property type="match status" value="1"/>
</dbReference>
<dbReference type="InParanoid" id="M1B6I4"/>
<evidence type="ECO:0000313" key="2">
    <source>
        <dbReference type="Proteomes" id="UP000011115"/>
    </source>
</evidence>
<organism evidence="1 2">
    <name type="scientific">Solanum tuberosum</name>
    <name type="common">Potato</name>
    <dbReference type="NCBI Taxonomy" id="4113"/>
    <lineage>
        <taxon>Eukaryota</taxon>
        <taxon>Viridiplantae</taxon>
        <taxon>Streptophyta</taxon>
        <taxon>Embryophyta</taxon>
        <taxon>Tracheophyta</taxon>
        <taxon>Spermatophyta</taxon>
        <taxon>Magnoliopsida</taxon>
        <taxon>eudicotyledons</taxon>
        <taxon>Gunneridae</taxon>
        <taxon>Pentapetalae</taxon>
        <taxon>asterids</taxon>
        <taxon>lamiids</taxon>
        <taxon>Solanales</taxon>
        <taxon>Solanaceae</taxon>
        <taxon>Solanoideae</taxon>
        <taxon>Solaneae</taxon>
        <taxon>Solanum</taxon>
    </lineage>
</organism>
<reference evidence="1" key="2">
    <citation type="submission" date="2015-06" db="UniProtKB">
        <authorList>
            <consortium name="EnsemblPlants"/>
        </authorList>
    </citation>
    <scope>IDENTIFICATION</scope>
    <source>
        <strain evidence="1">DM1-3 516 R44</strain>
    </source>
</reference>
<dbReference type="PaxDb" id="4113-PGSC0003DMT400038232"/>
<proteinExistence type="predicted"/>
<dbReference type="EnsemblPlants" id="PGSC0003DMT400038232">
    <property type="protein sequence ID" value="PGSC0003DMT400038232"/>
    <property type="gene ID" value="PGSC0003DMG400014749"/>
</dbReference>
<name>M1B6I4_SOLTU</name>
<protein>
    <submittedName>
        <fullName evidence="1">Uncharacterized protein</fullName>
    </submittedName>
</protein>
<reference evidence="2" key="1">
    <citation type="journal article" date="2011" name="Nature">
        <title>Genome sequence and analysis of the tuber crop potato.</title>
        <authorList>
            <consortium name="The Potato Genome Sequencing Consortium"/>
        </authorList>
    </citation>
    <scope>NUCLEOTIDE SEQUENCE [LARGE SCALE GENOMIC DNA]</scope>
    <source>
        <strain evidence="2">cv. DM1-3 516 R44</strain>
    </source>
</reference>
<dbReference type="OMA" id="MRWARIR"/>
<dbReference type="AlphaFoldDB" id="M1B6I4"/>
<dbReference type="HOGENOM" id="CLU_184062_0_0_1"/>
<dbReference type="Proteomes" id="UP000011115">
    <property type="component" value="Unassembled WGS sequence"/>
</dbReference>
<sequence>MAEHVIIGEWKRQGVTLQLEWWSPTVGAFPDEKRFDWFWIRVLGLPLQLWNNKVMEKIGDECGGWLETEKETEIKNHMRWARIRVRGPREKIPHED</sequence>
<dbReference type="Gramene" id="PGSC0003DMT400038232">
    <property type="protein sequence ID" value="PGSC0003DMT400038232"/>
    <property type="gene ID" value="PGSC0003DMG400014749"/>
</dbReference>
<dbReference type="PANTHER" id="PTHR34427:SF10">
    <property type="entry name" value="DUF4283 DOMAIN-CONTAINING PROTEIN"/>
    <property type="match status" value="1"/>
</dbReference>
<evidence type="ECO:0000313" key="1">
    <source>
        <dbReference type="EnsemblPlants" id="PGSC0003DMT400038232"/>
    </source>
</evidence>